<feature type="compositionally biased region" description="Basic and acidic residues" evidence="1">
    <location>
        <begin position="46"/>
        <end position="56"/>
    </location>
</feature>
<evidence type="ECO:0000256" key="1">
    <source>
        <dbReference type="SAM" id="MobiDB-lite"/>
    </source>
</evidence>
<keyword evidence="3" id="KW-1185">Reference proteome</keyword>
<name>A0ABU0XBE8_9PSEU</name>
<comment type="caution">
    <text evidence="2">The sequence shown here is derived from an EMBL/GenBank/DDBJ whole genome shotgun (WGS) entry which is preliminary data.</text>
</comment>
<dbReference type="EMBL" id="NSDM01000029">
    <property type="protein sequence ID" value="MDQ2589068.1"/>
    <property type="molecule type" value="Genomic_DNA"/>
</dbReference>
<feature type="compositionally biased region" description="Polar residues" evidence="1">
    <location>
        <begin position="28"/>
        <end position="39"/>
    </location>
</feature>
<evidence type="ECO:0000313" key="2">
    <source>
        <dbReference type="EMBL" id="MDQ2589068.1"/>
    </source>
</evidence>
<protein>
    <submittedName>
        <fullName evidence="2">Uncharacterized protein</fullName>
    </submittedName>
</protein>
<accession>A0ABU0XBE8</accession>
<evidence type="ECO:0000313" key="3">
    <source>
        <dbReference type="Proteomes" id="UP001225605"/>
    </source>
</evidence>
<gene>
    <name evidence="2" type="ORF">CKY47_35030</name>
</gene>
<dbReference type="Proteomes" id="UP001225605">
    <property type="component" value="Unassembled WGS sequence"/>
</dbReference>
<feature type="region of interest" description="Disordered" evidence="1">
    <location>
        <begin position="28"/>
        <end position="71"/>
    </location>
</feature>
<reference evidence="2 3" key="1">
    <citation type="submission" date="2017-06" db="EMBL/GenBank/DDBJ databases">
        <title>Cultured bacterium strain Saccharothrix yanglingensis Hhs.015.</title>
        <authorList>
            <person name="Xia Y."/>
        </authorList>
    </citation>
    <scope>NUCLEOTIDE SEQUENCE [LARGE SCALE GENOMIC DNA]</scope>
    <source>
        <strain evidence="2 3">Hhs.015</strain>
    </source>
</reference>
<proteinExistence type="predicted"/>
<sequence length="71" mass="7504">MEHVSFLREPLDWSTGDQQTLDGMARTWSSVSSYPSETSDLLGDAVKTDTATREGDDSAGTAGPSNEPSPG</sequence>
<organism evidence="2 3">
    <name type="scientific">Saccharothrix yanglingensis</name>
    <dbReference type="NCBI Taxonomy" id="659496"/>
    <lineage>
        <taxon>Bacteria</taxon>
        <taxon>Bacillati</taxon>
        <taxon>Actinomycetota</taxon>
        <taxon>Actinomycetes</taxon>
        <taxon>Pseudonocardiales</taxon>
        <taxon>Pseudonocardiaceae</taxon>
        <taxon>Saccharothrix</taxon>
    </lineage>
</organism>